<dbReference type="PATRIC" id="fig|937777.3.peg.1362"/>
<dbReference type="EMBL" id="CP003382">
    <property type="protein sequence ID" value="AFZ66906.1"/>
    <property type="molecule type" value="Genomic_DNA"/>
</dbReference>
<protein>
    <submittedName>
        <fullName evidence="2">ABC-type sugar transport system, periplasmic component</fullName>
    </submittedName>
</protein>
<organism evidence="2 3">
    <name type="scientific">Deinococcus peraridilitoris (strain DSM 19664 / LMG 22246 / CIP 109416 / KR-200)</name>
    <dbReference type="NCBI Taxonomy" id="937777"/>
    <lineage>
        <taxon>Bacteria</taxon>
        <taxon>Thermotogati</taxon>
        <taxon>Deinococcota</taxon>
        <taxon>Deinococci</taxon>
        <taxon>Deinococcales</taxon>
        <taxon>Deinococcaceae</taxon>
        <taxon>Deinococcus</taxon>
    </lineage>
</organism>
<dbReference type="PANTHER" id="PTHR43649">
    <property type="entry name" value="ARABINOSE-BINDING PROTEIN-RELATED"/>
    <property type="match status" value="1"/>
</dbReference>
<dbReference type="InterPro" id="IPR050490">
    <property type="entry name" value="Bact_solute-bd_prot1"/>
</dbReference>
<dbReference type="PANTHER" id="PTHR43649:SF30">
    <property type="entry name" value="ABC TRANSPORTER SUBSTRATE-BINDING PROTEIN"/>
    <property type="match status" value="1"/>
</dbReference>
<dbReference type="CDD" id="cd14748">
    <property type="entry name" value="PBP2_UgpB"/>
    <property type="match status" value="1"/>
</dbReference>
<sequence>MKKRTLLALSLALGLGSQAFAATEITFLYGLGGPLGERVVEMVNAFNRSQNDVVVRAEHAGNYDLVLQKALAGIAAGQPAGDVLQLEVSLYTRLADAGQLADLSKMPGFMDQYNGLWGVFKNQAKRPSGYFASPWNNSVPVLYANQELLAKAGVRAIPKTWAEVRDAARKIKAATGVPAINMPADTWLLEAGLLSNGVELIKNGRLQLDQPGAIEVLTFWQDMMREGNVMMDGPNVAAEFASGRLAMRFGSVATRTELNQTVKFPFTAGPVPYFKTPGVTTGGAVLAIPKAVPTARQQAAWKFISWLNQPAQQATWIDKTFYLPVSRTTVSTPAFQTFLKSGKGLDAGYRQLPNAKPRPTAPNYPQVQADIVKALQELYLRNAPVEATMKNLADRTAPLFKDVK</sequence>
<feature type="chain" id="PRO_5003938911" evidence="1">
    <location>
        <begin position="22"/>
        <end position="404"/>
    </location>
</feature>
<dbReference type="Gene3D" id="3.40.190.10">
    <property type="entry name" value="Periplasmic binding protein-like II"/>
    <property type="match status" value="2"/>
</dbReference>
<reference evidence="3" key="1">
    <citation type="submission" date="2012-03" db="EMBL/GenBank/DDBJ databases">
        <title>Complete sequence of chromosome of Deinococcus peraridilitoris DSM 19664.</title>
        <authorList>
            <person name="Lucas S."/>
            <person name="Copeland A."/>
            <person name="Lapidus A."/>
            <person name="Glavina del Rio T."/>
            <person name="Dalin E."/>
            <person name="Tice H."/>
            <person name="Bruce D."/>
            <person name="Goodwin L."/>
            <person name="Pitluck S."/>
            <person name="Peters L."/>
            <person name="Mikhailova N."/>
            <person name="Lu M."/>
            <person name="Kyrpides N."/>
            <person name="Mavromatis K."/>
            <person name="Ivanova N."/>
            <person name="Brettin T."/>
            <person name="Detter J.C."/>
            <person name="Han C."/>
            <person name="Larimer F."/>
            <person name="Land M."/>
            <person name="Hauser L."/>
            <person name="Markowitz V."/>
            <person name="Cheng J.-F."/>
            <person name="Hugenholtz P."/>
            <person name="Woyke T."/>
            <person name="Wu D."/>
            <person name="Pukall R."/>
            <person name="Steenblock K."/>
            <person name="Brambilla E."/>
            <person name="Klenk H.-P."/>
            <person name="Eisen J.A."/>
        </authorList>
    </citation>
    <scope>NUCLEOTIDE SEQUENCE [LARGE SCALE GENOMIC DNA]</scope>
    <source>
        <strain evidence="3">DSM 19664 / LMG 22246 / CIP 109416 / KR-200</strain>
    </source>
</reference>
<dbReference type="STRING" id="937777.Deipe_1357"/>
<gene>
    <name evidence="2" type="ordered locus">Deipe_1357</name>
</gene>
<dbReference type="Pfam" id="PF13416">
    <property type="entry name" value="SBP_bac_8"/>
    <property type="match status" value="1"/>
</dbReference>
<name>K9ZZ84_DEIPD</name>
<dbReference type="KEGG" id="dpd:Deipe_1357"/>
<dbReference type="OrthoDB" id="9795467at2"/>
<dbReference type="eggNOG" id="COG1653">
    <property type="taxonomic scope" value="Bacteria"/>
</dbReference>
<dbReference type="InterPro" id="IPR006059">
    <property type="entry name" value="SBP"/>
</dbReference>
<keyword evidence="1" id="KW-0732">Signal</keyword>
<evidence type="ECO:0000313" key="2">
    <source>
        <dbReference type="EMBL" id="AFZ66906.1"/>
    </source>
</evidence>
<feature type="signal peptide" evidence="1">
    <location>
        <begin position="1"/>
        <end position="21"/>
    </location>
</feature>
<dbReference type="SUPFAM" id="SSF53850">
    <property type="entry name" value="Periplasmic binding protein-like II"/>
    <property type="match status" value="1"/>
</dbReference>
<accession>K9ZZ84</accession>
<evidence type="ECO:0000313" key="3">
    <source>
        <dbReference type="Proteomes" id="UP000010467"/>
    </source>
</evidence>
<dbReference type="RefSeq" id="WP_015235214.1">
    <property type="nucleotide sequence ID" value="NC_019793.1"/>
</dbReference>
<dbReference type="HOGENOM" id="CLU_031285_3_0_0"/>
<proteinExistence type="predicted"/>
<dbReference type="Proteomes" id="UP000010467">
    <property type="component" value="Chromosome"/>
</dbReference>
<evidence type="ECO:0000256" key="1">
    <source>
        <dbReference type="SAM" id="SignalP"/>
    </source>
</evidence>
<keyword evidence="2" id="KW-0762">Sugar transport</keyword>
<keyword evidence="3" id="KW-1185">Reference proteome</keyword>
<dbReference type="AlphaFoldDB" id="K9ZZ84"/>
<keyword evidence="2" id="KW-0813">Transport</keyword>